<dbReference type="GO" id="GO:0005634">
    <property type="term" value="C:nucleus"/>
    <property type="evidence" value="ECO:0007669"/>
    <property type="project" value="TreeGrafter"/>
</dbReference>
<comment type="caution">
    <text evidence="1">The sequence shown here is derived from an EMBL/GenBank/DDBJ whole genome shotgun (WGS) entry which is preliminary data.</text>
</comment>
<protein>
    <recommendedName>
        <fullName evidence="3">Nicotinamide-nucleotide adenylyltransferase</fullName>
    </recommendedName>
</protein>
<evidence type="ECO:0000313" key="2">
    <source>
        <dbReference type="Proteomes" id="UP001140172"/>
    </source>
</evidence>
<dbReference type="GO" id="GO:0016887">
    <property type="term" value="F:ATP hydrolysis activity"/>
    <property type="evidence" value="ECO:0007669"/>
    <property type="project" value="TreeGrafter"/>
</dbReference>
<dbReference type="GO" id="GO:0000309">
    <property type="term" value="F:nicotinamide-nucleotide adenylyltransferase activity"/>
    <property type="evidence" value="ECO:0007669"/>
    <property type="project" value="TreeGrafter"/>
</dbReference>
<dbReference type="Proteomes" id="UP001140172">
    <property type="component" value="Unassembled WGS sequence"/>
</dbReference>
<dbReference type="Gene3D" id="3.40.50.620">
    <property type="entry name" value="HUPs"/>
    <property type="match status" value="1"/>
</dbReference>
<accession>A0A9W8HJ55</accession>
<evidence type="ECO:0008006" key="3">
    <source>
        <dbReference type="Google" id="ProtNLM"/>
    </source>
</evidence>
<sequence length="355" mass="39913">MGKDTPRAIVDAEMKARARAQAKEQQQAEIDLMSTLQCDTPLYDDFVGDFLSAYSDKNCKPTATIARKFCDTWPIPRQPTETASEAQREIRVGIMDSSFNPPHYCHGALMECLGTMELAAADGGGCAARVLDIDAFLLLLGSENADKRHAGASLEQRMRMVDMLATTISQDTSADTWHVWKCREQFDRSNLHNLAIGMVNTPRFVDKCTAVREAVRREWHAQVGGPAEEEGPRVLCYFAMGWDTLIRFFDPKYYADYAEEIRGFFANGGRIAYARRGGISDADVAEFFGRPDIRGHLGCIFELMLPKRVRHISSTDVRLAVRDSTQSVRDIPPRILEFVNNCRLYRAPGKKVWTS</sequence>
<dbReference type="PANTHER" id="PTHR31285">
    <property type="entry name" value="NICOTINAMIDE MONONUCLEOTIDE ADENYLYLTRANSFERASE"/>
    <property type="match status" value="1"/>
</dbReference>
<dbReference type="SUPFAM" id="SSF52374">
    <property type="entry name" value="Nucleotidylyl transferase"/>
    <property type="match status" value="1"/>
</dbReference>
<name>A0A9W8HJ55_9FUNG</name>
<gene>
    <name evidence="1" type="ORF">GGI15_001711</name>
</gene>
<reference evidence="1" key="1">
    <citation type="submission" date="2022-07" db="EMBL/GenBank/DDBJ databases">
        <title>Phylogenomic reconstructions and comparative analyses of Kickxellomycotina fungi.</title>
        <authorList>
            <person name="Reynolds N.K."/>
            <person name="Stajich J.E."/>
            <person name="Barry K."/>
            <person name="Grigoriev I.V."/>
            <person name="Crous P."/>
            <person name="Smith M.E."/>
        </authorList>
    </citation>
    <scope>NUCLEOTIDE SEQUENCE</scope>
    <source>
        <strain evidence="1">BCRC 34489</strain>
    </source>
</reference>
<dbReference type="InterPro" id="IPR014729">
    <property type="entry name" value="Rossmann-like_a/b/a_fold"/>
</dbReference>
<organism evidence="1 2">
    <name type="scientific">Coemansia interrupta</name>
    <dbReference type="NCBI Taxonomy" id="1126814"/>
    <lineage>
        <taxon>Eukaryota</taxon>
        <taxon>Fungi</taxon>
        <taxon>Fungi incertae sedis</taxon>
        <taxon>Zoopagomycota</taxon>
        <taxon>Kickxellomycotina</taxon>
        <taxon>Kickxellomycetes</taxon>
        <taxon>Kickxellales</taxon>
        <taxon>Kickxellaceae</taxon>
        <taxon>Coemansia</taxon>
    </lineage>
</organism>
<evidence type="ECO:0000313" key="1">
    <source>
        <dbReference type="EMBL" id="KAJ2786044.1"/>
    </source>
</evidence>
<dbReference type="AlphaFoldDB" id="A0A9W8HJ55"/>
<dbReference type="OrthoDB" id="5591297at2759"/>
<dbReference type="GO" id="GO:0005737">
    <property type="term" value="C:cytoplasm"/>
    <property type="evidence" value="ECO:0007669"/>
    <property type="project" value="TreeGrafter"/>
</dbReference>
<keyword evidence="2" id="KW-1185">Reference proteome</keyword>
<proteinExistence type="predicted"/>
<dbReference type="PANTHER" id="PTHR31285:SF0">
    <property type="entry name" value="NICOTINAMIDE MONONUCLEOTIDE ADENYLYLTRANSFERASE"/>
    <property type="match status" value="1"/>
</dbReference>
<dbReference type="EMBL" id="JANBUM010000074">
    <property type="protein sequence ID" value="KAJ2786044.1"/>
    <property type="molecule type" value="Genomic_DNA"/>
</dbReference>